<evidence type="ECO:0000313" key="2">
    <source>
        <dbReference type="Proteomes" id="UP000265882"/>
    </source>
</evidence>
<proteinExistence type="predicted"/>
<dbReference type="AlphaFoldDB" id="A0A3A4N5A1"/>
<sequence>MKHTRCLEEEERKLRRLRFIVDFSAQVLAQEKMTIDQALDLINATKQAAVRLFPGSEQTFDMIYGRRFQRILRERFASAGRRYPLDQADEEEFDDS</sequence>
<gene>
    <name evidence="1" type="ORF">C4520_17860</name>
</gene>
<organism evidence="1 2">
    <name type="scientific">Abyssobacteria bacterium (strain SURF_5)</name>
    <dbReference type="NCBI Taxonomy" id="2093360"/>
    <lineage>
        <taxon>Bacteria</taxon>
        <taxon>Pseudomonadati</taxon>
        <taxon>Candidatus Hydrogenedentota</taxon>
        <taxon>Candidatus Abyssobacteria</taxon>
    </lineage>
</organism>
<reference evidence="1 2" key="1">
    <citation type="journal article" date="2017" name="ISME J.">
        <title>Energy and carbon metabolisms in a deep terrestrial subsurface fluid microbial community.</title>
        <authorList>
            <person name="Momper L."/>
            <person name="Jungbluth S.P."/>
            <person name="Lee M.D."/>
            <person name="Amend J.P."/>
        </authorList>
    </citation>
    <scope>NUCLEOTIDE SEQUENCE [LARGE SCALE GENOMIC DNA]</scope>
    <source>
        <strain evidence="1">SURF_5</strain>
    </source>
</reference>
<accession>A0A3A4N5A1</accession>
<dbReference type="Proteomes" id="UP000265882">
    <property type="component" value="Unassembled WGS sequence"/>
</dbReference>
<name>A0A3A4N5A1_ABYX5</name>
<evidence type="ECO:0000313" key="1">
    <source>
        <dbReference type="EMBL" id="RJP17068.1"/>
    </source>
</evidence>
<comment type="caution">
    <text evidence="1">The sequence shown here is derived from an EMBL/GenBank/DDBJ whole genome shotgun (WGS) entry which is preliminary data.</text>
</comment>
<protein>
    <submittedName>
        <fullName evidence="1">Uncharacterized protein</fullName>
    </submittedName>
</protein>
<dbReference type="EMBL" id="QZKU01000122">
    <property type="protein sequence ID" value="RJP17068.1"/>
    <property type="molecule type" value="Genomic_DNA"/>
</dbReference>